<dbReference type="AlphaFoldDB" id="A0AAW2K5A2"/>
<gene>
    <name evidence="1" type="ORF">Sradi_6471900</name>
</gene>
<dbReference type="EMBL" id="JACGWJ010000030">
    <property type="protein sequence ID" value="KAL0301951.1"/>
    <property type="molecule type" value="Genomic_DNA"/>
</dbReference>
<sequence>MERNECPRVSLAWREMEPVGEEEGQLVFLSHKSFVSLFYTESSLGNELAGQEGLLGEMTYLGFPHSSKGVTRAKPL</sequence>
<evidence type="ECO:0000313" key="1">
    <source>
        <dbReference type="EMBL" id="KAL0301951.1"/>
    </source>
</evidence>
<protein>
    <submittedName>
        <fullName evidence="1">Uncharacterized protein</fullName>
    </submittedName>
</protein>
<name>A0AAW2K5A2_SESRA</name>
<proteinExistence type="predicted"/>
<accession>A0AAW2K5A2</accession>
<organism evidence="1">
    <name type="scientific">Sesamum radiatum</name>
    <name type="common">Black benniseed</name>
    <dbReference type="NCBI Taxonomy" id="300843"/>
    <lineage>
        <taxon>Eukaryota</taxon>
        <taxon>Viridiplantae</taxon>
        <taxon>Streptophyta</taxon>
        <taxon>Embryophyta</taxon>
        <taxon>Tracheophyta</taxon>
        <taxon>Spermatophyta</taxon>
        <taxon>Magnoliopsida</taxon>
        <taxon>eudicotyledons</taxon>
        <taxon>Gunneridae</taxon>
        <taxon>Pentapetalae</taxon>
        <taxon>asterids</taxon>
        <taxon>lamiids</taxon>
        <taxon>Lamiales</taxon>
        <taxon>Pedaliaceae</taxon>
        <taxon>Sesamum</taxon>
    </lineage>
</organism>
<reference evidence="1" key="1">
    <citation type="submission" date="2020-06" db="EMBL/GenBank/DDBJ databases">
        <authorList>
            <person name="Li T."/>
            <person name="Hu X."/>
            <person name="Zhang T."/>
            <person name="Song X."/>
            <person name="Zhang H."/>
            <person name="Dai N."/>
            <person name="Sheng W."/>
            <person name="Hou X."/>
            <person name="Wei L."/>
        </authorList>
    </citation>
    <scope>NUCLEOTIDE SEQUENCE</scope>
    <source>
        <strain evidence="1">G02</strain>
        <tissue evidence="1">Leaf</tissue>
    </source>
</reference>
<reference evidence="1" key="2">
    <citation type="journal article" date="2024" name="Plant">
        <title>Genomic evolution and insights into agronomic trait innovations of Sesamum species.</title>
        <authorList>
            <person name="Miao H."/>
            <person name="Wang L."/>
            <person name="Qu L."/>
            <person name="Liu H."/>
            <person name="Sun Y."/>
            <person name="Le M."/>
            <person name="Wang Q."/>
            <person name="Wei S."/>
            <person name="Zheng Y."/>
            <person name="Lin W."/>
            <person name="Duan Y."/>
            <person name="Cao H."/>
            <person name="Xiong S."/>
            <person name="Wang X."/>
            <person name="Wei L."/>
            <person name="Li C."/>
            <person name="Ma Q."/>
            <person name="Ju M."/>
            <person name="Zhao R."/>
            <person name="Li G."/>
            <person name="Mu C."/>
            <person name="Tian Q."/>
            <person name="Mei H."/>
            <person name="Zhang T."/>
            <person name="Gao T."/>
            <person name="Zhang H."/>
        </authorList>
    </citation>
    <scope>NUCLEOTIDE SEQUENCE</scope>
    <source>
        <strain evidence="1">G02</strain>
    </source>
</reference>
<comment type="caution">
    <text evidence="1">The sequence shown here is derived from an EMBL/GenBank/DDBJ whole genome shotgun (WGS) entry which is preliminary data.</text>
</comment>